<protein>
    <submittedName>
        <fullName evidence="2">Uncharacterized protein</fullName>
    </submittedName>
</protein>
<evidence type="ECO:0000313" key="2">
    <source>
        <dbReference type="EMBL" id="THX01619.1"/>
    </source>
</evidence>
<sequence>MTTPHTTLDDTGQADSSEDPQGMKDTQKYAAAQPGRTDGEAKVVVDPNSYEAAEQIWTIIVQKIEGIVEQYRDETRTTGLSIHVAGPASAWAQRLEEQSRLLRNRELSTLSRSEIAILRTVVRYETDLALNLTSLRVSSLKTIDALEALQRDNERNISQLEAIVPVSLAP</sequence>
<proteinExistence type="predicted"/>
<accession>A0A4S9C539</accession>
<feature type="compositionally biased region" description="Polar residues" evidence="1">
    <location>
        <begin position="1"/>
        <end position="15"/>
    </location>
</feature>
<evidence type="ECO:0000256" key="1">
    <source>
        <dbReference type="SAM" id="MobiDB-lite"/>
    </source>
</evidence>
<feature type="region of interest" description="Disordered" evidence="1">
    <location>
        <begin position="1"/>
        <end position="40"/>
    </location>
</feature>
<gene>
    <name evidence="2" type="ORF">D6D13_08772</name>
</gene>
<organism evidence="2">
    <name type="scientific">Aureobasidium pullulans</name>
    <name type="common">Black yeast</name>
    <name type="synonym">Pullularia pullulans</name>
    <dbReference type="NCBI Taxonomy" id="5580"/>
    <lineage>
        <taxon>Eukaryota</taxon>
        <taxon>Fungi</taxon>
        <taxon>Dikarya</taxon>
        <taxon>Ascomycota</taxon>
        <taxon>Pezizomycotina</taxon>
        <taxon>Dothideomycetes</taxon>
        <taxon>Dothideomycetidae</taxon>
        <taxon>Dothideales</taxon>
        <taxon>Saccotheciaceae</taxon>
        <taxon>Aureobasidium</taxon>
    </lineage>
</organism>
<name>A0A4S9C539_AURPU</name>
<reference evidence="2" key="1">
    <citation type="submission" date="2018-10" db="EMBL/GenBank/DDBJ databases">
        <title>Fifty Aureobasidium pullulans genomes reveal a recombining polyextremotolerant generalist.</title>
        <authorList>
            <person name="Gostincar C."/>
            <person name="Turk M."/>
            <person name="Zajc J."/>
            <person name="Gunde-Cimerman N."/>
        </authorList>
    </citation>
    <scope>NUCLEOTIDE SEQUENCE [LARGE SCALE GENOMIC DNA]</scope>
    <source>
        <strain evidence="2">EXF-10085</strain>
    </source>
</reference>
<dbReference type="EMBL" id="QZAS01000046">
    <property type="protein sequence ID" value="THX01619.1"/>
    <property type="molecule type" value="Genomic_DNA"/>
</dbReference>
<comment type="caution">
    <text evidence="2">The sequence shown here is derived from an EMBL/GenBank/DDBJ whole genome shotgun (WGS) entry which is preliminary data.</text>
</comment>
<dbReference type="AlphaFoldDB" id="A0A4S9C539"/>